<keyword evidence="1" id="KW-1133">Transmembrane helix</keyword>
<evidence type="ECO:0000256" key="1">
    <source>
        <dbReference type="SAM" id="Phobius"/>
    </source>
</evidence>
<name>A0A0A9HMM7_ARUDO</name>
<dbReference type="AlphaFoldDB" id="A0A0A9HMM7"/>
<accession>A0A0A9HMM7</accession>
<reference evidence="2" key="1">
    <citation type="submission" date="2014-09" db="EMBL/GenBank/DDBJ databases">
        <authorList>
            <person name="Magalhaes I.L.F."/>
            <person name="Oliveira U."/>
            <person name="Santos F.R."/>
            <person name="Vidigal T.H.D.A."/>
            <person name="Brescovit A.D."/>
            <person name="Santos A.J."/>
        </authorList>
    </citation>
    <scope>NUCLEOTIDE SEQUENCE</scope>
    <source>
        <tissue evidence="2">Shoot tissue taken approximately 20 cm above the soil surface</tissue>
    </source>
</reference>
<sequence>MIRGAKKNGLLFLVFVYMQVAAVVVAYKLLGLLYWLGMQRNKDRPQVDDMINKIRLAVLRI</sequence>
<evidence type="ECO:0000313" key="2">
    <source>
        <dbReference type="EMBL" id="JAE38007.1"/>
    </source>
</evidence>
<reference evidence="2" key="2">
    <citation type="journal article" date="2015" name="Data Brief">
        <title>Shoot transcriptome of the giant reed, Arundo donax.</title>
        <authorList>
            <person name="Barrero R.A."/>
            <person name="Guerrero F.D."/>
            <person name="Moolhuijzen P."/>
            <person name="Goolsby J.A."/>
            <person name="Tidwell J."/>
            <person name="Bellgard S.E."/>
            <person name="Bellgard M.I."/>
        </authorList>
    </citation>
    <scope>NUCLEOTIDE SEQUENCE</scope>
    <source>
        <tissue evidence="2">Shoot tissue taken approximately 20 cm above the soil surface</tissue>
    </source>
</reference>
<organism evidence="2">
    <name type="scientific">Arundo donax</name>
    <name type="common">Giant reed</name>
    <name type="synonym">Donax arundinaceus</name>
    <dbReference type="NCBI Taxonomy" id="35708"/>
    <lineage>
        <taxon>Eukaryota</taxon>
        <taxon>Viridiplantae</taxon>
        <taxon>Streptophyta</taxon>
        <taxon>Embryophyta</taxon>
        <taxon>Tracheophyta</taxon>
        <taxon>Spermatophyta</taxon>
        <taxon>Magnoliopsida</taxon>
        <taxon>Liliopsida</taxon>
        <taxon>Poales</taxon>
        <taxon>Poaceae</taxon>
        <taxon>PACMAD clade</taxon>
        <taxon>Arundinoideae</taxon>
        <taxon>Arundineae</taxon>
        <taxon>Arundo</taxon>
    </lineage>
</organism>
<proteinExistence type="predicted"/>
<feature type="transmembrane region" description="Helical" evidence="1">
    <location>
        <begin position="12"/>
        <end position="36"/>
    </location>
</feature>
<dbReference type="EMBL" id="GBRH01159889">
    <property type="protein sequence ID" value="JAE38007.1"/>
    <property type="molecule type" value="Transcribed_RNA"/>
</dbReference>
<keyword evidence="1" id="KW-0812">Transmembrane</keyword>
<protein>
    <submittedName>
        <fullName evidence="2">Uncharacterized protein</fullName>
    </submittedName>
</protein>
<keyword evidence="1" id="KW-0472">Membrane</keyword>